<organism evidence="10 11">
    <name type="scientific">Porphyromonas miyakawae</name>
    <dbReference type="NCBI Taxonomy" id="3137470"/>
    <lineage>
        <taxon>Bacteria</taxon>
        <taxon>Pseudomonadati</taxon>
        <taxon>Bacteroidota</taxon>
        <taxon>Bacteroidia</taxon>
        <taxon>Bacteroidales</taxon>
        <taxon>Porphyromonadaceae</taxon>
        <taxon>Porphyromonas</taxon>
    </lineage>
</organism>
<sequence length="426" mass="46697">MLKKIFDTDTRKEVLNTLKSNRKRTITTAMGIFWGMFLLIILLCVGSGIQNGFVRQLNALSQNSFICFPNQRTIACDGFPKGSVWHLTSSDTRYLHNNVPEAVSVCEIVQEGGNWGSYKLTYEGKSVSANNKVGVTPEFFSIHKLIFVEGRPLNTLDEVNVRASCIIGEELKNQLFGGESAVGKIIENKGTYYTVVGVVRQVSDNMNLFGNAAQLMYIPASKMRQINGYGDYIGGYLMEIQPSRGESVADTRDRIGKLLKARHSVAPEDRNALFMISFDVIYTAVNYMLKGILLLVWIIGIGTLMGGIISVSNIMLVTINERKREIGVKRAIGAKPGDIRLQIALESLTITFLSGLGGMVLALLIMIGVNAAVSDSGNTDFFYRPLIPFELAILCVLIVGLSGILAGLLPASRALKIRAVEALQEE</sequence>
<keyword evidence="5 7" id="KW-0472">Membrane</keyword>
<evidence type="ECO:0000259" key="8">
    <source>
        <dbReference type="Pfam" id="PF02687"/>
    </source>
</evidence>
<reference evidence="10 11" key="1">
    <citation type="journal article" date="2025" name="Int. J. Syst. Evol. Microbiol.">
        <title>Desulfovibrio falkowii sp. nov., Porphyromonas miyakawae sp. nov., Mediterraneibacter flintii sp. nov. and Owariibacterium komagatae gen. nov., sp. nov., isolated from human faeces.</title>
        <authorList>
            <person name="Hamaguchi T."/>
            <person name="Ohara M."/>
            <person name="Hisatomi A."/>
            <person name="Sekiguchi K."/>
            <person name="Takeda J.I."/>
            <person name="Ueyama J."/>
            <person name="Ito M."/>
            <person name="Nishiwaki H."/>
            <person name="Ogi T."/>
            <person name="Hirayama M."/>
            <person name="Ohkuma M."/>
            <person name="Sakamoto M."/>
            <person name="Ohno K."/>
        </authorList>
    </citation>
    <scope>NUCLEOTIDE SEQUENCE [LARGE SCALE GENOMIC DNA]</scope>
    <source>
        <strain evidence="10 11">13CB11C</strain>
    </source>
</reference>
<comment type="subcellular location">
    <subcellularLocation>
        <location evidence="1">Cell membrane</location>
        <topology evidence="1">Multi-pass membrane protein</topology>
    </subcellularLocation>
</comment>
<dbReference type="EMBL" id="BAAFSF010000001">
    <property type="protein sequence ID" value="GAB1251569.1"/>
    <property type="molecule type" value="Genomic_DNA"/>
</dbReference>
<dbReference type="InterPro" id="IPR003838">
    <property type="entry name" value="ABC3_permease_C"/>
</dbReference>
<evidence type="ECO:0000256" key="5">
    <source>
        <dbReference type="ARBA" id="ARBA00023136"/>
    </source>
</evidence>
<feature type="transmembrane region" description="Helical" evidence="7">
    <location>
        <begin position="26"/>
        <end position="45"/>
    </location>
</feature>
<comment type="caution">
    <text evidence="10">The sequence shown here is derived from an EMBL/GenBank/DDBJ whole genome shotgun (WGS) entry which is preliminary data.</text>
</comment>
<name>A0ABQ0E1I0_9PORP</name>
<keyword evidence="3 7" id="KW-0812">Transmembrane</keyword>
<feature type="transmembrane region" description="Helical" evidence="7">
    <location>
        <begin position="295"/>
        <end position="320"/>
    </location>
</feature>
<feature type="domain" description="MacB-like periplasmic core" evidence="9">
    <location>
        <begin position="25"/>
        <end position="257"/>
    </location>
</feature>
<feature type="transmembrane region" description="Helical" evidence="7">
    <location>
        <begin position="387"/>
        <end position="409"/>
    </location>
</feature>
<evidence type="ECO:0000256" key="4">
    <source>
        <dbReference type="ARBA" id="ARBA00022989"/>
    </source>
</evidence>
<keyword evidence="4 7" id="KW-1133">Transmembrane helix</keyword>
<dbReference type="Pfam" id="PF02687">
    <property type="entry name" value="FtsX"/>
    <property type="match status" value="1"/>
</dbReference>
<comment type="similarity">
    <text evidence="6">Belongs to the ABC-4 integral membrane protein family.</text>
</comment>
<proteinExistence type="inferred from homology"/>
<accession>A0ABQ0E1I0</accession>
<feature type="transmembrane region" description="Helical" evidence="7">
    <location>
        <begin position="341"/>
        <end position="367"/>
    </location>
</feature>
<dbReference type="Proteomes" id="UP001628220">
    <property type="component" value="Unassembled WGS sequence"/>
</dbReference>
<dbReference type="PANTHER" id="PTHR30572:SF4">
    <property type="entry name" value="ABC TRANSPORTER PERMEASE YTRF"/>
    <property type="match status" value="1"/>
</dbReference>
<dbReference type="InterPro" id="IPR050250">
    <property type="entry name" value="Macrolide_Exporter_MacB"/>
</dbReference>
<keyword evidence="2" id="KW-1003">Cell membrane</keyword>
<evidence type="ECO:0000256" key="6">
    <source>
        <dbReference type="ARBA" id="ARBA00038076"/>
    </source>
</evidence>
<evidence type="ECO:0000256" key="3">
    <source>
        <dbReference type="ARBA" id="ARBA00022692"/>
    </source>
</evidence>
<evidence type="ECO:0000256" key="2">
    <source>
        <dbReference type="ARBA" id="ARBA00022475"/>
    </source>
</evidence>
<keyword evidence="11" id="KW-1185">Reference proteome</keyword>
<evidence type="ECO:0000259" key="9">
    <source>
        <dbReference type="Pfam" id="PF12704"/>
    </source>
</evidence>
<dbReference type="InterPro" id="IPR025857">
    <property type="entry name" value="MacB_PCD"/>
</dbReference>
<evidence type="ECO:0000313" key="11">
    <source>
        <dbReference type="Proteomes" id="UP001628220"/>
    </source>
</evidence>
<gene>
    <name evidence="10" type="ORF">Tsumi_06730</name>
</gene>
<evidence type="ECO:0000256" key="7">
    <source>
        <dbReference type="SAM" id="Phobius"/>
    </source>
</evidence>
<evidence type="ECO:0000313" key="10">
    <source>
        <dbReference type="EMBL" id="GAB1251569.1"/>
    </source>
</evidence>
<dbReference type="PANTHER" id="PTHR30572">
    <property type="entry name" value="MEMBRANE COMPONENT OF TRANSPORTER-RELATED"/>
    <property type="match status" value="1"/>
</dbReference>
<protein>
    <submittedName>
        <fullName evidence="10">ABC transporter permease</fullName>
    </submittedName>
</protein>
<dbReference type="RefSeq" id="WP_411915374.1">
    <property type="nucleotide sequence ID" value="NZ_BAAFSF010000001.1"/>
</dbReference>
<evidence type="ECO:0000256" key="1">
    <source>
        <dbReference type="ARBA" id="ARBA00004651"/>
    </source>
</evidence>
<dbReference type="Pfam" id="PF12704">
    <property type="entry name" value="MacB_PCD"/>
    <property type="match status" value="1"/>
</dbReference>
<feature type="domain" description="ABC3 transporter permease C-terminal" evidence="8">
    <location>
        <begin position="298"/>
        <end position="417"/>
    </location>
</feature>